<evidence type="ECO:0000313" key="2">
    <source>
        <dbReference type="Proteomes" id="UP000426246"/>
    </source>
</evidence>
<proteinExistence type="predicted"/>
<dbReference type="InterPro" id="IPR014794">
    <property type="entry name" value="DUF1779"/>
</dbReference>
<sequence length="249" mass="27626">MRRIGLLVLTVLIISTIFITWKQKNSETEELATDTQTILELSQPYLQEGYSFDAKWIYEGAGYVSLPAFQAFFDELNQKLNFQSSGKIDYSNGLPVLRGSSQLAEGAQLQSMLVGSKDQQSSLWILTIIAAPPMTMELIVQAQLLLTAKLADMGFIGAWNTMVQGTLTDLGTGNNPEAFIYNIVDQIQGNQQEVYQDGQTVSVSIYSKKMQAAVQSGNHKVNLQMALHQNSVTKAWRFTIGSPLITIEY</sequence>
<organism evidence="1 2">
    <name type="scientific">Paenibacillus psychroresistens</name>
    <dbReference type="NCBI Taxonomy" id="1778678"/>
    <lineage>
        <taxon>Bacteria</taxon>
        <taxon>Bacillati</taxon>
        <taxon>Bacillota</taxon>
        <taxon>Bacilli</taxon>
        <taxon>Bacillales</taxon>
        <taxon>Paenibacillaceae</taxon>
        <taxon>Paenibacillus</taxon>
    </lineage>
</organism>
<name>A0A6B8REY2_9BACL</name>
<evidence type="ECO:0008006" key="3">
    <source>
        <dbReference type="Google" id="ProtNLM"/>
    </source>
</evidence>
<dbReference type="Proteomes" id="UP000426246">
    <property type="component" value="Chromosome"/>
</dbReference>
<dbReference type="SUPFAM" id="SSF143842">
    <property type="entry name" value="YwmB-like"/>
    <property type="match status" value="1"/>
</dbReference>
<dbReference type="AlphaFoldDB" id="A0A6B8REY2"/>
<reference evidence="2" key="1">
    <citation type="submission" date="2018-11" db="EMBL/GenBank/DDBJ databases">
        <title>Complete genome sequence of Paenibacillus sp. ML311-T8.</title>
        <authorList>
            <person name="Nam Y.-D."/>
            <person name="Kang J."/>
            <person name="Chung W.-H."/>
            <person name="Park Y.S."/>
        </authorList>
    </citation>
    <scope>NUCLEOTIDE SEQUENCE [LARGE SCALE GENOMIC DNA]</scope>
    <source>
        <strain evidence="2">ML311-T8</strain>
    </source>
</reference>
<dbReference type="EMBL" id="CP034235">
    <property type="protein sequence ID" value="QGQ94073.1"/>
    <property type="molecule type" value="Genomic_DNA"/>
</dbReference>
<evidence type="ECO:0000313" key="1">
    <source>
        <dbReference type="EMBL" id="QGQ94073.1"/>
    </source>
</evidence>
<dbReference type="RefSeq" id="WP_155699070.1">
    <property type="nucleotide sequence ID" value="NZ_CP034235.1"/>
</dbReference>
<dbReference type="InterPro" id="IPR036209">
    <property type="entry name" value="YwmB-like_sf"/>
</dbReference>
<keyword evidence="2" id="KW-1185">Reference proteome</keyword>
<dbReference type="OrthoDB" id="2374820at2"/>
<accession>A0A6B8REY2</accession>
<dbReference type="Pfam" id="PF08680">
    <property type="entry name" value="DUF1779"/>
    <property type="match status" value="1"/>
</dbReference>
<gene>
    <name evidence="1" type="ORF">EHS13_03710</name>
</gene>
<dbReference type="KEGG" id="ppsc:EHS13_03710"/>
<dbReference type="Gene3D" id="3.30.360.40">
    <property type="entry name" value="YwmB-like"/>
    <property type="match status" value="1"/>
</dbReference>
<protein>
    <recommendedName>
        <fullName evidence="3">TATA-box binding protein</fullName>
    </recommendedName>
</protein>